<evidence type="ECO:0000313" key="4">
    <source>
        <dbReference type="Proteomes" id="UP000812270"/>
    </source>
</evidence>
<dbReference type="PANTHER" id="PTHR30237:SF2">
    <property type="entry name" value="MUREIN TETRAPEPTIDE CARBOXYPEPTIDASE"/>
    <property type="match status" value="1"/>
</dbReference>
<dbReference type="RefSeq" id="WP_217790595.1">
    <property type="nucleotide sequence ID" value="NZ_JAHSPG010000003.1"/>
</dbReference>
<dbReference type="Proteomes" id="UP000812270">
    <property type="component" value="Unassembled WGS sequence"/>
</dbReference>
<dbReference type="InterPro" id="IPR040921">
    <property type="entry name" value="Peptidase_S66C"/>
</dbReference>
<dbReference type="CDD" id="cd07025">
    <property type="entry name" value="Peptidase_S66"/>
    <property type="match status" value="1"/>
</dbReference>
<organism evidence="3 4">
    <name type="scientific">Pinibacter aurantiacus</name>
    <dbReference type="NCBI Taxonomy" id="2851599"/>
    <lineage>
        <taxon>Bacteria</taxon>
        <taxon>Pseudomonadati</taxon>
        <taxon>Bacteroidota</taxon>
        <taxon>Chitinophagia</taxon>
        <taxon>Chitinophagales</taxon>
        <taxon>Chitinophagaceae</taxon>
        <taxon>Pinibacter</taxon>
    </lineage>
</organism>
<comment type="caution">
    <text evidence="3">The sequence shown here is derived from an EMBL/GenBank/DDBJ whole genome shotgun (WGS) entry which is preliminary data.</text>
</comment>
<dbReference type="InterPro" id="IPR040449">
    <property type="entry name" value="Peptidase_S66_N"/>
</dbReference>
<dbReference type="Pfam" id="PF02016">
    <property type="entry name" value="Peptidase_S66"/>
    <property type="match status" value="1"/>
</dbReference>
<dbReference type="AlphaFoldDB" id="A0A9E2SBN9"/>
<dbReference type="PANTHER" id="PTHR30237">
    <property type="entry name" value="MURAMOYLTETRAPEPTIDE CARBOXYPEPTIDASE"/>
    <property type="match status" value="1"/>
</dbReference>
<accession>A0A9E2SBN9</accession>
<dbReference type="PIRSF" id="PIRSF028757">
    <property type="entry name" value="LD-carboxypeptidase"/>
    <property type="match status" value="1"/>
</dbReference>
<feature type="domain" description="LD-carboxypeptidase C-terminal" evidence="2">
    <location>
        <begin position="175"/>
        <end position="291"/>
    </location>
</feature>
<feature type="domain" description="LD-carboxypeptidase N-terminal" evidence="1">
    <location>
        <begin position="14"/>
        <end position="130"/>
    </location>
</feature>
<dbReference type="EMBL" id="JAHSPG010000003">
    <property type="protein sequence ID" value="MBV4356965.1"/>
    <property type="molecule type" value="Genomic_DNA"/>
</dbReference>
<keyword evidence="4" id="KW-1185">Reference proteome</keyword>
<sequence length="305" mass="34188">MITIPPYLKPGDTIGIVCPAGYMPYDKAEVCINTLLQWGYKVKVGKTLGGGSTNYFSGTDEERLNDFQQMLDDKEVKAILCGRGGYGVSRIIDDVDFKHFEKHPKWIIGFSDITVFHSHIYANYKIASIHSPMAAAFNDEGYKNEYVLSLKETLEGKAMQYACPAHEFNKTGTASGELVGGNLALLAHLIGSKSEVKTKNRILFIEDIGEYTYNIDRMMLQLKRAGKLDELAGLIIGGFTDMKDTTRPFGKTVFEIIQDIVKDYKYPICFDFPVSHDTKNYALKVGAEYELKVGDNEVKLREIES</sequence>
<dbReference type="InterPro" id="IPR003507">
    <property type="entry name" value="S66_fam"/>
</dbReference>
<evidence type="ECO:0000259" key="1">
    <source>
        <dbReference type="Pfam" id="PF02016"/>
    </source>
</evidence>
<protein>
    <submittedName>
        <fullName evidence="3">LD-carboxypeptidase</fullName>
    </submittedName>
</protein>
<evidence type="ECO:0000259" key="2">
    <source>
        <dbReference type="Pfam" id="PF17676"/>
    </source>
</evidence>
<evidence type="ECO:0000313" key="3">
    <source>
        <dbReference type="EMBL" id="MBV4356965.1"/>
    </source>
</evidence>
<gene>
    <name evidence="3" type="ORF">KTO63_07410</name>
</gene>
<dbReference type="Pfam" id="PF17676">
    <property type="entry name" value="Peptidase_S66C"/>
    <property type="match status" value="1"/>
</dbReference>
<proteinExistence type="predicted"/>
<name>A0A9E2SBN9_9BACT</name>
<reference evidence="3" key="1">
    <citation type="submission" date="2021-06" db="EMBL/GenBank/DDBJ databases">
        <authorList>
            <person name="Huq M.A."/>
        </authorList>
    </citation>
    <scope>NUCLEOTIDE SEQUENCE</scope>
    <source>
        <strain evidence="3">MAH-26</strain>
    </source>
</reference>